<dbReference type="OrthoDB" id="1099063at2759"/>
<dbReference type="SMART" id="SM00343">
    <property type="entry name" value="ZnF_C2HC"/>
    <property type="match status" value="1"/>
</dbReference>
<evidence type="ECO:0000259" key="3">
    <source>
        <dbReference type="PROSITE" id="PS50158"/>
    </source>
</evidence>
<dbReference type="InterPro" id="IPR001878">
    <property type="entry name" value="Znf_CCHC"/>
</dbReference>
<dbReference type="InterPro" id="IPR036875">
    <property type="entry name" value="Znf_CCHC_sf"/>
</dbReference>
<keyword evidence="2" id="KW-0479">Metal-binding</keyword>
<dbReference type="GO" id="GO:0006397">
    <property type="term" value="P:mRNA processing"/>
    <property type="evidence" value="ECO:0007669"/>
    <property type="project" value="UniProtKB-KW"/>
</dbReference>
<reference evidence="4" key="1">
    <citation type="submission" date="2021-03" db="EMBL/GenBank/DDBJ databases">
        <title>Draft genome sequence of rust myrtle Austropuccinia psidii MF-1, a brazilian biotype.</title>
        <authorList>
            <person name="Quecine M.C."/>
            <person name="Pachon D.M.R."/>
            <person name="Bonatelli M.L."/>
            <person name="Correr F.H."/>
            <person name="Franceschini L.M."/>
            <person name="Leite T.F."/>
            <person name="Margarido G.R.A."/>
            <person name="Almeida C.A."/>
            <person name="Ferrarezi J.A."/>
            <person name="Labate C.A."/>
        </authorList>
    </citation>
    <scope>NUCLEOTIDE SEQUENCE</scope>
    <source>
        <strain evidence="4">MF-1</strain>
    </source>
</reference>
<dbReference type="GO" id="GO:0008270">
    <property type="term" value="F:zinc ion binding"/>
    <property type="evidence" value="ECO:0007669"/>
    <property type="project" value="UniProtKB-KW"/>
</dbReference>
<evidence type="ECO:0000313" key="4">
    <source>
        <dbReference type="EMBL" id="MBW0579502.1"/>
    </source>
</evidence>
<evidence type="ECO:0000256" key="1">
    <source>
        <dbReference type="ARBA" id="ARBA00022664"/>
    </source>
</evidence>
<comment type="caution">
    <text evidence="4">The sequence shown here is derived from an EMBL/GenBank/DDBJ whole genome shotgun (WGS) entry which is preliminary data.</text>
</comment>
<dbReference type="SUPFAM" id="SSF57756">
    <property type="entry name" value="Retrovirus zinc finger-like domains"/>
    <property type="match status" value="1"/>
</dbReference>
<dbReference type="Proteomes" id="UP000765509">
    <property type="component" value="Unassembled WGS sequence"/>
</dbReference>
<dbReference type="Gene3D" id="4.10.60.10">
    <property type="entry name" value="Zinc finger, CCHC-type"/>
    <property type="match status" value="1"/>
</dbReference>
<dbReference type="GO" id="GO:0003676">
    <property type="term" value="F:nucleic acid binding"/>
    <property type="evidence" value="ECO:0007669"/>
    <property type="project" value="InterPro"/>
</dbReference>
<dbReference type="PROSITE" id="PS50158">
    <property type="entry name" value="ZF_CCHC"/>
    <property type="match status" value="1"/>
</dbReference>
<evidence type="ECO:0000256" key="2">
    <source>
        <dbReference type="PROSITE-ProRule" id="PRU00047"/>
    </source>
</evidence>
<keyword evidence="1" id="KW-0507">mRNA processing</keyword>
<sequence length="182" mass="20268">MFKKLGVKADKLKDLLAQAACHFPPTLFQIAFDQLITSTIIARGNKKPSLTFVGQVILSVSLENSGHIQHSSPFLYCVSDPPGSWPFQILPCSPYSSKPVVPTCEVRRPPEHLVNRFGGLCFHCERTGHWQADCPQTKGVANPNPRSSLPWPWCASRPVTPECHTKPPASSHYQWEHVSQVM</sequence>
<dbReference type="EMBL" id="AVOT02105223">
    <property type="protein sequence ID" value="MBW0579502.1"/>
    <property type="molecule type" value="Genomic_DNA"/>
</dbReference>
<keyword evidence="2" id="KW-0862">Zinc</keyword>
<feature type="domain" description="CCHC-type" evidence="3">
    <location>
        <begin position="121"/>
        <end position="136"/>
    </location>
</feature>
<dbReference type="AlphaFoldDB" id="A0A9Q3Q159"/>
<dbReference type="Pfam" id="PF00098">
    <property type="entry name" value="zf-CCHC"/>
    <property type="match status" value="1"/>
</dbReference>
<organism evidence="4 5">
    <name type="scientific">Austropuccinia psidii MF-1</name>
    <dbReference type="NCBI Taxonomy" id="1389203"/>
    <lineage>
        <taxon>Eukaryota</taxon>
        <taxon>Fungi</taxon>
        <taxon>Dikarya</taxon>
        <taxon>Basidiomycota</taxon>
        <taxon>Pucciniomycotina</taxon>
        <taxon>Pucciniomycetes</taxon>
        <taxon>Pucciniales</taxon>
        <taxon>Sphaerophragmiaceae</taxon>
        <taxon>Austropuccinia</taxon>
    </lineage>
</organism>
<proteinExistence type="predicted"/>
<name>A0A9Q3Q159_9BASI</name>
<keyword evidence="5" id="KW-1185">Reference proteome</keyword>
<keyword evidence="2" id="KW-0863">Zinc-finger</keyword>
<accession>A0A9Q3Q159</accession>
<gene>
    <name evidence="4" type="ORF">O181_119217</name>
</gene>
<protein>
    <recommendedName>
        <fullName evidence="3">CCHC-type domain-containing protein</fullName>
    </recommendedName>
</protein>
<evidence type="ECO:0000313" key="5">
    <source>
        <dbReference type="Proteomes" id="UP000765509"/>
    </source>
</evidence>